<accession>A0A252F380</accession>
<evidence type="ECO:0000313" key="2">
    <source>
        <dbReference type="Proteomes" id="UP000194903"/>
    </source>
</evidence>
<dbReference type="InterPro" id="IPR025374">
    <property type="entry name" value="DUF4364"/>
</dbReference>
<comment type="caution">
    <text evidence="1">The sequence shown here is derived from an EMBL/GenBank/DDBJ whole genome shotgun (WGS) entry which is preliminary data.</text>
</comment>
<dbReference type="EMBL" id="NHOC01000007">
    <property type="protein sequence ID" value="OUM20263.1"/>
    <property type="molecule type" value="Genomic_DNA"/>
</dbReference>
<sequence length="183" mass="21424">MIRGVRMIRYGFIRTKDEIKFLILTCMTYLPFPVSYDAIVDICTWCDDGFGYFELSEAFSELQDSKHVQKTETDGEEVFSITQKGRETADAFQNRLPYTVREAAELSALRVIRKIRRDAQVFVTTEQKDEKDFVVEMTMQDVFSVRMNVVSLQQAALLEQNFKKHAEEMYQQLLSTLTHNYEE</sequence>
<keyword evidence="2" id="KW-1185">Reference proteome</keyword>
<gene>
    <name evidence="1" type="ORF">CBW42_09475</name>
</gene>
<evidence type="ECO:0008006" key="3">
    <source>
        <dbReference type="Google" id="ProtNLM"/>
    </source>
</evidence>
<name>A0A252F380_9FIRM</name>
<dbReference type="OrthoDB" id="1956747at2"/>
<dbReference type="AlphaFoldDB" id="A0A252F380"/>
<dbReference type="RefSeq" id="WP_087020489.1">
    <property type="nucleotide sequence ID" value="NZ_NHOC01000007.1"/>
</dbReference>
<organism evidence="1 2">
    <name type="scientific">Butyricicoccus porcorum</name>
    <dbReference type="NCBI Taxonomy" id="1945634"/>
    <lineage>
        <taxon>Bacteria</taxon>
        <taxon>Bacillati</taxon>
        <taxon>Bacillota</taxon>
        <taxon>Clostridia</taxon>
        <taxon>Eubacteriales</taxon>
        <taxon>Butyricicoccaceae</taxon>
        <taxon>Butyricicoccus</taxon>
    </lineage>
</organism>
<reference evidence="1 2" key="1">
    <citation type="submission" date="2017-05" db="EMBL/GenBank/DDBJ databases">
        <title>Butyricicoccus porcorum sp. nov. a butyrate-producing bacterium from the swine intestinal tract.</title>
        <authorList>
            <person name="Trachsel J."/>
            <person name="Humphrey S."/>
            <person name="Allen H.K."/>
        </authorList>
    </citation>
    <scope>NUCLEOTIDE SEQUENCE [LARGE SCALE GENOMIC DNA]</scope>
    <source>
        <strain evidence="1">BB10</strain>
    </source>
</reference>
<dbReference type="Pfam" id="PF14277">
    <property type="entry name" value="DUF4364"/>
    <property type="match status" value="1"/>
</dbReference>
<proteinExistence type="predicted"/>
<evidence type="ECO:0000313" key="1">
    <source>
        <dbReference type="EMBL" id="OUM20263.1"/>
    </source>
</evidence>
<dbReference type="Proteomes" id="UP000194903">
    <property type="component" value="Unassembled WGS sequence"/>
</dbReference>
<protein>
    <recommendedName>
        <fullName evidence="3">DUF4364 domain-containing protein</fullName>
    </recommendedName>
</protein>